<feature type="domain" description="ABC transporter" evidence="9">
    <location>
        <begin position="4"/>
        <end position="233"/>
    </location>
</feature>
<evidence type="ECO:0000256" key="5">
    <source>
        <dbReference type="ARBA" id="ARBA00022741"/>
    </source>
</evidence>
<dbReference type="CDD" id="cd03293">
    <property type="entry name" value="ABC_NrtD_SsuB_transporters"/>
    <property type="match status" value="1"/>
</dbReference>
<keyword evidence="8" id="KW-0472">Membrane</keyword>
<dbReference type="RefSeq" id="WP_183399755.1">
    <property type="nucleotide sequence ID" value="NZ_JACIDS010000004.1"/>
</dbReference>
<dbReference type="Gene3D" id="3.40.50.300">
    <property type="entry name" value="P-loop containing nucleotide triphosphate hydrolases"/>
    <property type="match status" value="1"/>
</dbReference>
<dbReference type="EMBL" id="JACIDS010000004">
    <property type="protein sequence ID" value="MBB3932086.1"/>
    <property type="molecule type" value="Genomic_DNA"/>
</dbReference>
<dbReference type="PANTHER" id="PTHR42788">
    <property type="entry name" value="TAURINE IMPORT ATP-BINDING PROTEIN-RELATED"/>
    <property type="match status" value="1"/>
</dbReference>
<keyword evidence="6 10" id="KW-0067">ATP-binding</keyword>
<evidence type="ECO:0000256" key="7">
    <source>
        <dbReference type="ARBA" id="ARBA00022967"/>
    </source>
</evidence>
<dbReference type="PANTHER" id="PTHR42788:SF18">
    <property type="entry name" value="TAURINE IMPORT ATP-BINDING PROTEIN TAUB"/>
    <property type="match status" value="1"/>
</dbReference>
<organism evidence="10 11">
    <name type="scientific">Kaistia hirudinis</name>
    <dbReference type="NCBI Taxonomy" id="1293440"/>
    <lineage>
        <taxon>Bacteria</taxon>
        <taxon>Pseudomonadati</taxon>
        <taxon>Pseudomonadota</taxon>
        <taxon>Alphaproteobacteria</taxon>
        <taxon>Hyphomicrobiales</taxon>
        <taxon>Kaistiaceae</taxon>
        <taxon>Kaistia</taxon>
    </lineage>
</organism>
<evidence type="ECO:0000256" key="4">
    <source>
        <dbReference type="ARBA" id="ARBA00022519"/>
    </source>
</evidence>
<sequence>MSRLEISNVTAHYEGAAAPVLANVSLALGAGEFVAVIGRSGCGKTTLLNLAAGFAFPTSGRLTLDGQPVRGPGPERAVVFQDDALFPWLSAVDNVAFGLQLKGVPKNDRREAARGLLARVGLAGLDERPIWRLSGGQRQRLGLARALAIEPAFLLMDEPLGALDAMTREHMQQLLLDIFLATRAGILLITHSIEEALFLATRVVVMAPNPGRIVRTLDVDFSRRVRAGESARAVKSAPDFIEARAELLDLVFEREAQ</sequence>
<dbReference type="SMART" id="SM00382">
    <property type="entry name" value="AAA"/>
    <property type="match status" value="1"/>
</dbReference>
<dbReference type="GO" id="GO:0016887">
    <property type="term" value="F:ATP hydrolysis activity"/>
    <property type="evidence" value="ECO:0007669"/>
    <property type="project" value="InterPro"/>
</dbReference>
<evidence type="ECO:0000313" key="11">
    <source>
        <dbReference type="Proteomes" id="UP000553963"/>
    </source>
</evidence>
<reference evidence="10 11" key="1">
    <citation type="submission" date="2020-08" db="EMBL/GenBank/DDBJ databases">
        <title>Genomic Encyclopedia of Type Strains, Phase IV (KMG-IV): sequencing the most valuable type-strain genomes for metagenomic binning, comparative biology and taxonomic classification.</title>
        <authorList>
            <person name="Goeker M."/>
        </authorList>
    </citation>
    <scope>NUCLEOTIDE SEQUENCE [LARGE SCALE GENOMIC DNA]</scope>
    <source>
        <strain evidence="10 11">DSM 25966</strain>
    </source>
</reference>
<evidence type="ECO:0000256" key="2">
    <source>
        <dbReference type="ARBA" id="ARBA00022448"/>
    </source>
</evidence>
<dbReference type="InterPro" id="IPR017871">
    <property type="entry name" value="ABC_transporter-like_CS"/>
</dbReference>
<dbReference type="AlphaFoldDB" id="A0A840AUS4"/>
<evidence type="ECO:0000256" key="3">
    <source>
        <dbReference type="ARBA" id="ARBA00022475"/>
    </source>
</evidence>
<keyword evidence="4" id="KW-0997">Cell inner membrane</keyword>
<keyword evidence="7" id="KW-1278">Translocase</keyword>
<dbReference type="GO" id="GO:0005524">
    <property type="term" value="F:ATP binding"/>
    <property type="evidence" value="ECO:0007669"/>
    <property type="project" value="UniProtKB-KW"/>
</dbReference>
<name>A0A840AUS4_9HYPH</name>
<dbReference type="Proteomes" id="UP000553963">
    <property type="component" value="Unassembled WGS sequence"/>
</dbReference>
<accession>A0A840AUS4</accession>
<evidence type="ECO:0000256" key="6">
    <source>
        <dbReference type="ARBA" id="ARBA00022840"/>
    </source>
</evidence>
<proteinExistence type="inferred from homology"/>
<evidence type="ECO:0000313" key="10">
    <source>
        <dbReference type="EMBL" id="MBB3932086.1"/>
    </source>
</evidence>
<dbReference type="InterPro" id="IPR050166">
    <property type="entry name" value="ABC_transporter_ATP-bind"/>
</dbReference>
<dbReference type="PROSITE" id="PS00211">
    <property type="entry name" value="ABC_TRANSPORTER_1"/>
    <property type="match status" value="1"/>
</dbReference>
<protein>
    <submittedName>
        <fullName evidence="10">Taurine transport system ATP-binding protein</fullName>
    </submittedName>
</protein>
<evidence type="ECO:0000256" key="1">
    <source>
        <dbReference type="ARBA" id="ARBA00005417"/>
    </source>
</evidence>
<keyword evidence="5" id="KW-0547">Nucleotide-binding</keyword>
<dbReference type="InterPro" id="IPR003439">
    <property type="entry name" value="ABC_transporter-like_ATP-bd"/>
</dbReference>
<evidence type="ECO:0000259" key="9">
    <source>
        <dbReference type="PROSITE" id="PS50893"/>
    </source>
</evidence>
<gene>
    <name evidence="10" type="ORF">GGR25_003144</name>
</gene>
<dbReference type="PROSITE" id="PS50893">
    <property type="entry name" value="ABC_TRANSPORTER_2"/>
    <property type="match status" value="1"/>
</dbReference>
<comment type="caution">
    <text evidence="10">The sequence shown here is derived from an EMBL/GenBank/DDBJ whole genome shotgun (WGS) entry which is preliminary data.</text>
</comment>
<evidence type="ECO:0000256" key="8">
    <source>
        <dbReference type="ARBA" id="ARBA00023136"/>
    </source>
</evidence>
<comment type="similarity">
    <text evidence="1">Belongs to the ABC transporter superfamily.</text>
</comment>
<dbReference type="InterPro" id="IPR027417">
    <property type="entry name" value="P-loop_NTPase"/>
</dbReference>
<dbReference type="InterPro" id="IPR003593">
    <property type="entry name" value="AAA+_ATPase"/>
</dbReference>
<keyword evidence="3" id="KW-1003">Cell membrane</keyword>
<dbReference type="SUPFAM" id="SSF52540">
    <property type="entry name" value="P-loop containing nucleoside triphosphate hydrolases"/>
    <property type="match status" value="1"/>
</dbReference>
<keyword evidence="2" id="KW-0813">Transport</keyword>
<keyword evidence="11" id="KW-1185">Reference proteome</keyword>
<dbReference type="Pfam" id="PF00005">
    <property type="entry name" value="ABC_tran"/>
    <property type="match status" value="1"/>
</dbReference>